<dbReference type="AlphaFoldDB" id="A0A317DKZ6"/>
<accession>A0A317DKZ6</accession>
<gene>
    <name evidence="2" type="ORF">DKT69_13950</name>
</gene>
<evidence type="ECO:0000313" key="2">
    <source>
        <dbReference type="EMBL" id="PWR14850.1"/>
    </source>
</evidence>
<proteinExistence type="predicted"/>
<name>A0A317DKZ6_9ACTN</name>
<dbReference type="Proteomes" id="UP000246050">
    <property type="component" value="Unassembled WGS sequence"/>
</dbReference>
<dbReference type="RefSeq" id="WP_109801993.1">
    <property type="nucleotide sequence ID" value="NZ_QGKS01000211.1"/>
</dbReference>
<dbReference type="OrthoDB" id="3393916at2"/>
<sequence>MTLPPDDQHQQRKEPDPATAAAPGKRLDQASEDNGSWTVDNADGRATNGFTNVVAPGQPPDLHPGAAAALLKLLRRVNDRRTDNSNEENR</sequence>
<evidence type="ECO:0000313" key="3">
    <source>
        <dbReference type="Proteomes" id="UP000246050"/>
    </source>
</evidence>
<evidence type="ECO:0000256" key="1">
    <source>
        <dbReference type="SAM" id="MobiDB-lite"/>
    </source>
</evidence>
<feature type="region of interest" description="Disordered" evidence="1">
    <location>
        <begin position="1"/>
        <end position="64"/>
    </location>
</feature>
<feature type="compositionally biased region" description="Basic and acidic residues" evidence="1">
    <location>
        <begin position="1"/>
        <end position="16"/>
    </location>
</feature>
<organism evidence="2 3">
    <name type="scientific">Micromonospora sicca</name>
    <dbReference type="NCBI Taxonomy" id="2202420"/>
    <lineage>
        <taxon>Bacteria</taxon>
        <taxon>Bacillati</taxon>
        <taxon>Actinomycetota</taxon>
        <taxon>Actinomycetes</taxon>
        <taxon>Micromonosporales</taxon>
        <taxon>Micromonosporaceae</taxon>
        <taxon>Micromonospora</taxon>
    </lineage>
</organism>
<reference evidence="2 3" key="1">
    <citation type="submission" date="2018-05" db="EMBL/GenBank/DDBJ databases">
        <title>Micromonosporas from Atacama Desert.</title>
        <authorList>
            <person name="Carro L."/>
            <person name="Golinska P."/>
            <person name="Klenk H.-P."/>
            <person name="Goodfellow M."/>
        </authorList>
    </citation>
    <scope>NUCLEOTIDE SEQUENCE [LARGE SCALE GENOMIC DNA]</scope>
    <source>
        <strain evidence="2 3">4G51</strain>
    </source>
</reference>
<dbReference type="EMBL" id="QGKS01000211">
    <property type="protein sequence ID" value="PWR14850.1"/>
    <property type="molecule type" value="Genomic_DNA"/>
</dbReference>
<comment type="caution">
    <text evidence="2">The sequence shown here is derived from an EMBL/GenBank/DDBJ whole genome shotgun (WGS) entry which is preliminary data.</text>
</comment>
<protein>
    <submittedName>
        <fullName evidence="2">Uncharacterized protein</fullName>
    </submittedName>
</protein>